<dbReference type="Proteomes" id="UP000039046">
    <property type="component" value="Unassembled WGS sequence"/>
</dbReference>
<dbReference type="HOGENOM" id="CLU_025210_0_0_1"/>
<evidence type="ECO:0000313" key="3">
    <source>
        <dbReference type="EMBL" id="CEJ90220.1"/>
    </source>
</evidence>
<protein>
    <submittedName>
        <fullName evidence="3">Uncharacterized protein</fullName>
    </submittedName>
</protein>
<name>A0A0A1TI51_9HYPO</name>
<evidence type="ECO:0000256" key="1">
    <source>
        <dbReference type="SAM" id="Coils"/>
    </source>
</evidence>
<gene>
    <name evidence="3" type="ORF">VHEMI06018</name>
</gene>
<dbReference type="AlphaFoldDB" id="A0A0A1TI51"/>
<organism evidence="3 4">
    <name type="scientific">[Torrubiella] hemipterigena</name>
    <dbReference type="NCBI Taxonomy" id="1531966"/>
    <lineage>
        <taxon>Eukaryota</taxon>
        <taxon>Fungi</taxon>
        <taxon>Dikarya</taxon>
        <taxon>Ascomycota</taxon>
        <taxon>Pezizomycotina</taxon>
        <taxon>Sordariomycetes</taxon>
        <taxon>Hypocreomycetidae</taxon>
        <taxon>Hypocreales</taxon>
        <taxon>Clavicipitaceae</taxon>
        <taxon>Clavicipitaceae incertae sedis</taxon>
        <taxon>'Torrubiella' clade</taxon>
    </lineage>
</organism>
<sequence>MSDYYTDEEDFNIHVRRQGHSPDRFRYASRPQYLYPEQRTTVIARSRSRDRSRDARSGPAPLIINNNIERDHSDSSDDGKYRRRHSRSRRRRRSSSASYRSRSRSRSRNRNGEMISRAEWEAEEARKQLEQLRIARERDEEERRLTRELREDAELRRTRRELDTVKRRESQAAMEKRIKEELELEHLQKEKKAKAEKERREREAKEAVELYKLEETNRIALEKKRKEDAEKAYKTRLEEDLIKAGLDERYRKAILNDEPIVAPLRPGERPTYTRMLRKHLSIETLQAFHVEYDMDASSDEYVIVKRVVPEWERKQLWKHTKYIRERRLLVIEGKKHRHHKSDIELVVRKTEKRSRSKSPSPLLMYLAGAR</sequence>
<feature type="compositionally biased region" description="Basic and acidic residues" evidence="2">
    <location>
        <begin position="47"/>
        <end position="56"/>
    </location>
</feature>
<dbReference type="STRING" id="1531966.A0A0A1TI51"/>
<feature type="region of interest" description="Disordered" evidence="2">
    <location>
        <begin position="15"/>
        <end position="111"/>
    </location>
</feature>
<dbReference type="OrthoDB" id="5242628at2759"/>
<feature type="coiled-coil region" evidence="1">
    <location>
        <begin position="115"/>
        <end position="214"/>
    </location>
</feature>
<accession>A0A0A1TI51</accession>
<evidence type="ECO:0000256" key="2">
    <source>
        <dbReference type="SAM" id="MobiDB-lite"/>
    </source>
</evidence>
<reference evidence="3 4" key="1">
    <citation type="journal article" date="2015" name="Genome Announc.">
        <title>Draft Genome Sequence and Gene Annotation of the Entomopathogenic Fungus Verticillium hemipterigenum.</title>
        <authorList>
            <person name="Horn F."/>
            <person name="Habel A."/>
            <person name="Scharf D.H."/>
            <person name="Dworschak J."/>
            <person name="Brakhage A.A."/>
            <person name="Guthke R."/>
            <person name="Hertweck C."/>
            <person name="Linde J."/>
        </authorList>
    </citation>
    <scope>NUCLEOTIDE SEQUENCE [LARGE SCALE GENOMIC DNA]</scope>
</reference>
<keyword evidence="4" id="KW-1185">Reference proteome</keyword>
<keyword evidence="1" id="KW-0175">Coiled coil</keyword>
<feature type="compositionally biased region" description="Basic residues" evidence="2">
    <location>
        <begin position="81"/>
        <end position="94"/>
    </location>
</feature>
<dbReference type="EMBL" id="CDHN01000003">
    <property type="protein sequence ID" value="CEJ90220.1"/>
    <property type="molecule type" value="Genomic_DNA"/>
</dbReference>
<evidence type="ECO:0000313" key="4">
    <source>
        <dbReference type="Proteomes" id="UP000039046"/>
    </source>
</evidence>
<proteinExistence type="predicted"/>
<feature type="compositionally biased region" description="Basic and acidic residues" evidence="2">
    <location>
        <begin position="68"/>
        <end position="80"/>
    </location>
</feature>